<proteinExistence type="predicted"/>
<dbReference type="AlphaFoldDB" id="A0AAF0DHX7"/>
<name>A0AAF0DHX7_9EURO</name>
<organism evidence="2 3">
    <name type="scientific">Emydomyces testavorans</name>
    <dbReference type="NCBI Taxonomy" id="2070801"/>
    <lineage>
        <taxon>Eukaryota</taxon>
        <taxon>Fungi</taxon>
        <taxon>Dikarya</taxon>
        <taxon>Ascomycota</taxon>
        <taxon>Pezizomycotina</taxon>
        <taxon>Eurotiomycetes</taxon>
        <taxon>Eurotiomycetidae</taxon>
        <taxon>Onygenales</taxon>
        <taxon>Nannizziopsiaceae</taxon>
        <taxon>Emydomyces</taxon>
    </lineage>
</organism>
<feature type="region of interest" description="Disordered" evidence="1">
    <location>
        <begin position="1"/>
        <end position="49"/>
    </location>
</feature>
<feature type="compositionally biased region" description="Acidic residues" evidence="1">
    <location>
        <begin position="210"/>
        <end position="219"/>
    </location>
</feature>
<reference evidence="2" key="1">
    <citation type="submission" date="2023-03" db="EMBL/GenBank/DDBJ databases">
        <title>Emydomyces testavorans Genome Sequence.</title>
        <authorList>
            <person name="Hoyer L."/>
        </authorList>
    </citation>
    <scope>NUCLEOTIDE SEQUENCE</scope>
    <source>
        <strain evidence="2">16-2883</strain>
    </source>
</reference>
<evidence type="ECO:0000313" key="2">
    <source>
        <dbReference type="EMBL" id="WEW58534.1"/>
    </source>
</evidence>
<dbReference type="Pfam" id="PF20354">
    <property type="entry name" value="DUF6649"/>
    <property type="match status" value="1"/>
</dbReference>
<evidence type="ECO:0000313" key="3">
    <source>
        <dbReference type="Proteomes" id="UP001219355"/>
    </source>
</evidence>
<dbReference type="EMBL" id="CP120628">
    <property type="protein sequence ID" value="WEW58534.1"/>
    <property type="molecule type" value="Genomic_DNA"/>
</dbReference>
<protein>
    <submittedName>
        <fullName evidence="2">Uncharacterized protein</fullName>
    </submittedName>
</protein>
<feature type="region of interest" description="Disordered" evidence="1">
    <location>
        <begin position="199"/>
        <end position="219"/>
    </location>
</feature>
<accession>A0AAF0DHX7</accession>
<sequence>MAAAAVGRAELYGQKRRADDELEGEQPLTKKFGRLRIGRYSNPADTTKPIATTTSHVSVLPEAPRVSPFDGDGDGMQVDDTKTRVYINDLEREIAEIEAEERNHVVEFLPEIEKKLMAIPESVLNYKPDNELVLYRLPRVLSISEEEDATRSVIADARERAREKSLADLRKKEQEGKAMTIDADGHGIHMPQLEIFGTIPPQQASVPPYDDVDAMEIDD</sequence>
<dbReference type="InterPro" id="IPR046591">
    <property type="entry name" value="DUF6649"/>
</dbReference>
<evidence type="ECO:0000256" key="1">
    <source>
        <dbReference type="SAM" id="MobiDB-lite"/>
    </source>
</evidence>
<gene>
    <name evidence="2" type="ORF">PRK78_004002</name>
</gene>
<dbReference type="Proteomes" id="UP001219355">
    <property type="component" value="Chromosome 2"/>
</dbReference>
<keyword evidence="3" id="KW-1185">Reference proteome</keyword>